<name>A0ABX3EMP5_9BACL</name>
<comment type="caution">
    <text evidence="2">The sequence shown here is derived from an EMBL/GenBank/DDBJ whole genome shotgun (WGS) entry which is preliminary data.</text>
</comment>
<accession>A0ABX3EMP5</accession>
<evidence type="ECO:0000259" key="1">
    <source>
        <dbReference type="Pfam" id="PF13649"/>
    </source>
</evidence>
<dbReference type="CDD" id="cd02440">
    <property type="entry name" value="AdoMet_MTases"/>
    <property type="match status" value="1"/>
</dbReference>
<dbReference type="Pfam" id="PF13649">
    <property type="entry name" value="Methyltransf_25"/>
    <property type="match status" value="1"/>
</dbReference>
<feature type="domain" description="Methyltransferase" evidence="1">
    <location>
        <begin position="46"/>
        <end position="143"/>
    </location>
</feature>
<dbReference type="EMBL" id="LVWI01000057">
    <property type="protein sequence ID" value="OKP83952.1"/>
    <property type="molecule type" value="Genomic_DNA"/>
</dbReference>
<dbReference type="GO" id="GO:0032259">
    <property type="term" value="P:methylation"/>
    <property type="evidence" value="ECO:0007669"/>
    <property type="project" value="UniProtKB-KW"/>
</dbReference>
<dbReference type="InterPro" id="IPR041698">
    <property type="entry name" value="Methyltransf_25"/>
</dbReference>
<proteinExistence type="predicted"/>
<dbReference type="SUPFAM" id="SSF53335">
    <property type="entry name" value="S-adenosyl-L-methionine-dependent methyltransferases"/>
    <property type="match status" value="1"/>
</dbReference>
<organism evidence="2 3">
    <name type="scientific">Paenibacillus helianthi</name>
    <dbReference type="NCBI Taxonomy" id="1349432"/>
    <lineage>
        <taxon>Bacteria</taxon>
        <taxon>Bacillati</taxon>
        <taxon>Bacillota</taxon>
        <taxon>Bacilli</taxon>
        <taxon>Bacillales</taxon>
        <taxon>Paenibacillaceae</taxon>
        <taxon>Paenibacillus</taxon>
    </lineage>
</organism>
<evidence type="ECO:0000313" key="2">
    <source>
        <dbReference type="EMBL" id="OKP83952.1"/>
    </source>
</evidence>
<dbReference type="Gene3D" id="3.40.50.150">
    <property type="entry name" value="Vaccinia Virus protein VP39"/>
    <property type="match status" value="1"/>
</dbReference>
<keyword evidence="2" id="KW-0489">Methyltransferase</keyword>
<protein>
    <submittedName>
        <fullName evidence="2">Phospholipid methyltransferase</fullName>
    </submittedName>
</protein>
<reference evidence="2 3" key="1">
    <citation type="submission" date="2016-03" db="EMBL/GenBank/DDBJ databases">
        <authorList>
            <person name="Sant'Anna F.H."/>
            <person name="Ambrosini A."/>
            <person name="Souza R."/>
            <person name="Bach E."/>
            <person name="Fernandes G."/>
            <person name="Balsanelli E."/>
            <person name="Baura V.A."/>
            <person name="Souza E.M."/>
            <person name="Passaglia L."/>
        </authorList>
    </citation>
    <scope>NUCLEOTIDE SEQUENCE [LARGE SCALE GENOMIC DNA]</scope>
    <source>
        <strain evidence="2 3">P26E</strain>
    </source>
</reference>
<evidence type="ECO:0000313" key="3">
    <source>
        <dbReference type="Proteomes" id="UP000186058"/>
    </source>
</evidence>
<dbReference type="GO" id="GO:0008168">
    <property type="term" value="F:methyltransferase activity"/>
    <property type="evidence" value="ECO:0007669"/>
    <property type="project" value="UniProtKB-KW"/>
</dbReference>
<sequence>MGLNENFLFLRSFIQDPKRVGSVTPSSRFLARSMVNQAPWHEINAVAELGSGTGAITRILNTKVTNTTKVLLFEMDKTMRNNLKMEYPNFSCHRNAAHLVETMKDANIHQLDCIFSGLPFFNFEPAIRNTLVEQIYESLKPEGLFIAFQYSLQMKKQLTKYFNIDTIKYVPLNFPPAFVYVCRKRGNVIIK</sequence>
<gene>
    <name evidence="2" type="ORF">A3844_20965</name>
</gene>
<dbReference type="Proteomes" id="UP000186058">
    <property type="component" value="Unassembled WGS sequence"/>
</dbReference>
<keyword evidence="2" id="KW-0808">Transferase</keyword>
<keyword evidence="3" id="KW-1185">Reference proteome</keyword>
<dbReference type="RefSeq" id="WP_074100504.1">
    <property type="nucleotide sequence ID" value="NZ_LVWI01000057.1"/>
</dbReference>
<dbReference type="InterPro" id="IPR029063">
    <property type="entry name" value="SAM-dependent_MTases_sf"/>
</dbReference>